<dbReference type="RefSeq" id="WP_013407731.1">
    <property type="nucleotide sequence ID" value="NC_014655.1"/>
</dbReference>
<dbReference type="OrthoDB" id="1096108at2"/>
<sequence length="453" mass="51097">MKKIDKLFVKSYIGPFVLTTAIVVFIFLMRFLMIYFPEFIGKNLDMMVFAKLFFYFTMMTIPMSLPLATLLATLMCFGNLGEKSELTAMKSAGIPITRLIVPTMILSIFVAIFSIGYNNTVNPWANLKGWSLLYDIKTTKPALNIQEGIFYNQIPGYRIKVEKKVGDGQSLKNVIVYDHNTGSGNKNITVADSGRMYTINKESQLVFELYNGVNYSEGSSYNNMAQMTRYSFQKNKIVFLLSSFGLKRSKEEDFTYHEYMKSIPELNEKIDSLNKQIRDKSGQQIIAYKRLDLYAFPEMVGDTLSKKGIVAGAWVDSLLTKVEKITSVQEFNSSARTKLESQKSQIVSDMSFLNGVEKAVWAADLERWNKVTTGFSCLAMFLIGASLGSIIKRGGFGMPVLISIAFFILYYLLQQMGNKYAKEGLISAVVGAWMPFSVLITIGALLMRRAKNF</sequence>
<evidence type="ECO:0000313" key="8">
    <source>
        <dbReference type="EMBL" id="ADQ16680.1"/>
    </source>
</evidence>
<accession>E4RRM4</accession>
<comment type="subcellular location">
    <subcellularLocation>
        <location evidence="1">Cell membrane</location>
        <topology evidence="1">Multi-pass membrane protein</topology>
    </subcellularLocation>
</comment>
<dbReference type="GO" id="GO:0043190">
    <property type="term" value="C:ATP-binding cassette (ABC) transporter complex"/>
    <property type="evidence" value="ECO:0007669"/>
    <property type="project" value="TreeGrafter"/>
</dbReference>
<feature type="transmembrane region" description="Helical" evidence="7">
    <location>
        <begin position="396"/>
        <end position="413"/>
    </location>
</feature>
<protein>
    <submittedName>
        <fullName evidence="8">Permease YjgP/YjgQ family protein</fullName>
    </submittedName>
</protein>
<dbReference type="eggNOG" id="COG0795">
    <property type="taxonomic scope" value="Bacteria"/>
</dbReference>
<feature type="coiled-coil region" evidence="6">
    <location>
        <begin position="256"/>
        <end position="283"/>
    </location>
</feature>
<dbReference type="EMBL" id="CP002305">
    <property type="protein sequence ID" value="ADQ16680.1"/>
    <property type="molecule type" value="Genomic_DNA"/>
</dbReference>
<dbReference type="Proteomes" id="UP000007435">
    <property type="component" value="Chromosome"/>
</dbReference>
<dbReference type="STRING" id="649349.Lbys_0942"/>
<dbReference type="AlphaFoldDB" id="E4RRM4"/>
<evidence type="ECO:0000256" key="3">
    <source>
        <dbReference type="ARBA" id="ARBA00022692"/>
    </source>
</evidence>
<dbReference type="InterPro" id="IPR005495">
    <property type="entry name" value="LptG/LptF_permease"/>
</dbReference>
<proteinExistence type="predicted"/>
<dbReference type="GO" id="GO:0015920">
    <property type="term" value="P:lipopolysaccharide transport"/>
    <property type="evidence" value="ECO:0007669"/>
    <property type="project" value="TreeGrafter"/>
</dbReference>
<evidence type="ECO:0000313" key="9">
    <source>
        <dbReference type="Proteomes" id="UP000007435"/>
    </source>
</evidence>
<feature type="transmembrane region" description="Helical" evidence="7">
    <location>
        <begin position="99"/>
        <end position="117"/>
    </location>
</feature>
<keyword evidence="5 7" id="KW-0472">Membrane</keyword>
<evidence type="ECO:0000256" key="2">
    <source>
        <dbReference type="ARBA" id="ARBA00022475"/>
    </source>
</evidence>
<dbReference type="PANTHER" id="PTHR33529">
    <property type="entry name" value="SLR0882 PROTEIN-RELATED"/>
    <property type="match status" value="1"/>
</dbReference>
<dbReference type="KEGG" id="lby:Lbys_0942"/>
<keyword evidence="4 7" id="KW-1133">Transmembrane helix</keyword>
<dbReference type="HOGENOM" id="CLU_028799_6_0_10"/>
<evidence type="ECO:0000256" key="1">
    <source>
        <dbReference type="ARBA" id="ARBA00004651"/>
    </source>
</evidence>
<name>E4RRM4_LEAB4</name>
<evidence type="ECO:0000256" key="5">
    <source>
        <dbReference type="ARBA" id="ARBA00023136"/>
    </source>
</evidence>
<feature type="transmembrane region" description="Helical" evidence="7">
    <location>
        <begin position="53"/>
        <end position="78"/>
    </location>
</feature>
<evidence type="ECO:0000256" key="4">
    <source>
        <dbReference type="ARBA" id="ARBA00022989"/>
    </source>
</evidence>
<keyword evidence="2" id="KW-1003">Cell membrane</keyword>
<keyword evidence="6" id="KW-0175">Coiled coil</keyword>
<feature type="transmembrane region" description="Helical" evidence="7">
    <location>
        <begin position="12"/>
        <end position="33"/>
    </location>
</feature>
<feature type="transmembrane region" description="Helical" evidence="7">
    <location>
        <begin position="373"/>
        <end position="391"/>
    </location>
</feature>
<feature type="transmembrane region" description="Helical" evidence="7">
    <location>
        <begin position="425"/>
        <end position="447"/>
    </location>
</feature>
<keyword evidence="9" id="KW-1185">Reference proteome</keyword>
<keyword evidence="3 7" id="KW-0812">Transmembrane</keyword>
<dbReference type="PANTHER" id="PTHR33529:SF6">
    <property type="entry name" value="YJGP_YJGQ FAMILY PERMEASE"/>
    <property type="match status" value="1"/>
</dbReference>
<dbReference type="Pfam" id="PF03739">
    <property type="entry name" value="LptF_LptG"/>
    <property type="match status" value="2"/>
</dbReference>
<reference evidence="8 9" key="2">
    <citation type="journal article" date="2011" name="Stand. Genomic Sci.">
        <title>Complete genome sequence of Leadbetterella byssophila type strain (4M15).</title>
        <authorList>
            <person name="Abt B."/>
            <person name="Teshima H."/>
            <person name="Lucas S."/>
            <person name="Lapidus A."/>
            <person name="Del Rio T.G."/>
            <person name="Nolan M."/>
            <person name="Tice H."/>
            <person name="Cheng J.F."/>
            <person name="Pitluck S."/>
            <person name="Liolios K."/>
            <person name="Pagani I."/>
            <person name="Ivanova N."/>
            <person name="Mavromatis K."/>
            <person name="Pati A."/>
            <person name="Tapia R."/>
            <person name="Han C."/>
            <person name="Goodwin L."/>
            <person name="Chen A."/>
            <person name="Palaniappan K."/>
            <person name="Land M."/>
            <person name="Hauser L."/>
            <person name="Chang Y.J."/>
            <person name="Jeffries C.D."/>
            <person name="Rohde M."/>
            <person name="Goker M."/>
            <person name="Tindall B.J."/>
            <person name="Detter J.C."/>
            <person name="Woyke T."/>
            <person name="Bristow J."/>
            <person name="Eisen J.A."/>
            <person name="Markowitz V."/>
            <person name="Hugenholtz P."/>
            <person name="Klenk H.P."/>
            <person name="Kyrpides N.C."/>
        </authorList>
    </citation>
    <scope>NUCLEOTIDE SEQUENCE [LARGE SCALE GENOMIC DNA]</scope>
    <source>
        <strain evidence="9">DSM 17132 / JCM 16389 / KACC 11308 / NBRC 106382 / 4M15</strain>
    </source>
</reference>
<reference key="1">
    <citation type="submission" date="2010-11" db="EMBL/GenBank/DDBJ databases">
        <title>The complete genome of Leadbetterella byssophila DSM 17132.</title>
        <authorList>
            <consortium name="US DOE Joint Genome Institute (JGI-PGF)"/>
            <person name="Lucas S."/>
            <person name="Copeland A."/>
            <person name="Lapidus A."/>
            <person name="Glavina del Rio T."/>
            <person name="Dalin E."/>
            <person name="Tice H."/>
            <person name="Bruce D."/>
            <person name="Goodwin L."/>
            <person name="Pitluck S."/>
            <person name="Kyrpides N."/>
            <person name="Mavromatis K."/>
            <person name="Ivanova N."/>
            <person name="Teshima H."/>
            <person name="Brettin T."/>
            <person name="Detter J.C."/>
            <person name="Han C."/>
            <person name="Tapia R."/>
            <person name="Land M."/>
            <person name="Hauser L."/>
            <person name="Markowitz V."/>
            <person name="Cheng J.-F."/>
            <person name="Hugenholtz P."/>
            <person name="Woyke T."/>
            <person name="Wu D."/>
            <person name="Tindall B."/>
            <person name="Pomrenke H.G."/>
            <person name="Brambilla E."/>
            <person name="Klenk H.-P."/>
            <person name="Eisen J.A."/>
        </authorList>
    </citation>
    <scope>NUCLEOTIDE SEQUENCE [LARGE SCALE GENOMIC DNA]</scope>
    <source>
        <strain>DSM 17132</strain>
    </source>
</reference>
<organism evidence="8 9">
    <name type="scientific">Leadbetterella byssophila (strain DSM 17132 / JCM 16389 / KACC 11308 / NBRC 106382 / 4M15)</name>
    <dbReference type="NCBI Taxonomy" id="649349"/>
    <lineage>
        <taxon>Bacteria</taxon>
        <taxon>Pseudomonadati</taxon>
        <taxon>Bacteroidota</taxon>
        <taxon>Cytophagia</taxon>
        <taxon>Cytophagales</taxon>
        <taxon>Leadbetterellaceae</taxon>
        <taxon>Leadbetterella</taxon>
    </lineage>
</organism>
<evidence type="ECO:0000256" key="6">
    <source>
        <dbReference type="SAM" id="Coils"/>
    </source>
</evidence>
<evidence type="ECO:0000256" key="7">
    <source>
        <dbReference type="SAM" id="Phobius"/>
    </source>
</evidence>
<gene>
    <name evidence="8" type="ordered locus">Lbys_0942</name>
</gene>